<comment type="caution">
    <text evidence="1">The sequence shown here is derived from an EMBL/GenBank/DDBJ whole genome shotgun (WGS) entry which is preliminary data.</text>
</comment>
<dbReference type="NCBIfam" id="TIGR04222">
    <property type="entry name" value="near_uncomplex"/>
    <property type="match status" value="1"/>
</dbReference>
<proteinExistence type="predicted"/>
<accession>A0A2W2C1K9</accession>
<organism evidence="1 2">
    <name type="scientific">Micromonospora endophytica</name>
    <dbReference type="NCBI Taxonomy" id="515350"/>
    <lineage>
        <taxon>Bacteria</taxon>
        <taxon>Bacillati</taxon>
        <taxon>Actinomycetota</taxon>
        <taxon>Actinomycetes</taxon>
        <taxon>Micromonosporales</taxon>
        <taxon>Micromonosporaceae</taxon>
        <taxon>Micromonospora</taxon>
    </lineage>
</organism>
<dbReference type="RefSeq" id="WP_111244419.1">
    <property type="nucleotide sequence ID" value="NZ_AP023358.1"/>
</dbReference>
<name>A0A2W2C1K9_9ACTN</name>
<dbReference type="EMBL" id="POTX01000120">
    <property type="protein sequence ID" value="PZF93505.1"/>
    <property type="molecule type" value="Genomic_DNA"/>
</dbReference>
<protein>
    <submittedName>
        <fullName evidence="1">TIGR04222 domain-containing membrane protein</fullName>
    </submittedName>
</protein>
<keyword evidence="2" id="KW-1185">Reference proteome</keyword>
<reference evidence="1 2" key="1">
    <citation type="submission" date="2018-01" db="EMBL/GenBank/DDBJ databases">
        <title>Draft genome sequence of Jishengella endophytica.</title>
        <authorList>
            <person name="Sahin N."/>
            <person name="Ay H."/>
            <person name="Saygin H."/>
        </authorList>
    </citation>
    <scope>NUCLEOTIDE SEQUENCE [LARGE SCALE GENOMIC DNA]</scope>
    <source>
        <strain evidence="1 2">DSM 45430</strain>
    </source>
</reference>
<dbReference type="Proteomes" id="UP000248627">
    <property type="component" value="Unassembled WGS sequence"/>
</dbReference>
<dbReference type="AlphaFoldDB" id="A0A2W2C1K9"/>
<evidence type="ECO:0000313" key="2">
    <source>
        <dbReference type="Proteomes" id="UP000248627"/>
    </source>
</evidence>
<dbReference type="PROSITE" id="PS51257">
    <property type="entry name" value="PROKAR_LIPOPROTEIN"/>
    <property type="match status" value="1"/>
</dbReference>
<dbReference type="InterPro" id="IPR026467">
    <property type="entry name" value="Ser/Gly_Cys_C_dom"/>
</dbReference>
<sequence length="310" mass="31900">MTRLAADFDTWGIPSSTFLACYLTAALLLVAGVLIHRRSLLAGRSAPAADQLGPQQVAYLNGREELAVWTSLGTLRSQGVIGVAPDRRLTVDGPLPPAASQLDRAIHYAAAQGVHGRDLRRTEWVERALTELRDGLDRHDLLLSPTRRAALRLGPLLLSALLLLGVARIVAGLANDRPIWYLVLIVGALTVVTTVLFVRVPWRTRAADNALRTLRTRHRHLAPASNPAYSLYGASGVAMATGLFGVASLWALDPVFAAQAEIELQTKAAAASSGASAAGTGGCGSNSGDSGGGGGCGGGGGGCGGGGCGG</sequence>
<gene>
    <name evidence="1" type="ORF">C1I93_17800</name>
</gene>
<evidence type="ECO:0000313" key="1">
    <source>
        <dbReference type="EMBL" id="PZF93505.1"/>
    </source>
</evidence>
<dbReference type="OrthoDB" id="4475641at2"/>